<organism evidence="2 3">
    <name type="scientific">Methylogaea oryzae</name>
    <dbReference type="NCBI Taxonomy" id="1295382"/>
    <lineage>
        <taxon>Bacteria</taxon>
        <taxon>Pseudomonadati</taxon>
        <taxon>Pseudomonadota</taxon>
        <taxon>Gammaproteobacteria</taxon>
        <taxon>Methylococcales</taxon>
        <taxon>Methylococcaceae</taxon>
        <taxon>Methylogaea</taxon>
    </lineage>
</organism>
<keyword evidence="3" id="KW-1185">Reference proteome</keyword>
<proteinExistence type="predicted"/>
<evidence type="ECO:0000313" key="2">
    <source>
        <dbReference type="EMBL" id="BBL71465.1"/>
    </source>
</evidence>
<dbReference type="SUPFAM" id="SSF55781">
    <property type="entry name" value="GAF domain-like"/>
    <property type="match status" value="1"/>
</dbReference>
<dbReference type="GO" id="GO:0003677">
    <property type="term" value="F:DNA binding"/>
    <property type="evidence" value="ECO:0007669"/>
    <property type="project" value="InterPro"/>
</dbReference>
<feature type="domain" description="HTH luxR-type" evidence="1">
    <location>
        <begin position="295"/>
        <end position="360"/>
    </location>
</feature>
<dbReference type="PROSITE" id="PS50043">
    <property type="entry name" value="HTH_LUXR_2"/>
    <property type="match status" value="1"/>
</dbReference>
<evidence type="ECO:0000313" key="3">
    <source>
        <dbReference type="Proteomes" id="UP000824988"/>
    </source>
</evidence>
<accession>A0A8D4VP37</accession>
<dbReference type="KEGG" id="moz:MoryE10_20710"/>
<dbReference type="EMBL" id="AP019782">
    <property type="protein sequence ID" value="BBL71465.1"/>
    <property type="molecule type" value="Genomic_DNA"/>
</dbReference>
<dbReference type="GO" id="GO:0006355">
    <property type="term" value="P:regulation of DNA-templated transcription"/>
    <property type="evidence" value="ECO:0007669"/>
    <property type="project" value="InterPro"/>
</dbReference>
<dbReference type="AlphaFoldDB" id="A0A8D4VP37"/>
<gene>
    <name evidence="2" type="ORF">MoryE10_20710</name>
</gene>
<dbReference type="SUPFAM" id="SSF46894">
    <property type="entry name" value="C-terminal effector domain of the bipartite response regulators"/>
    <property type="match status" value="1"/>
</dbReference>
<dbReference type="Pfam" id="PF01590">
    <property type="entry name" value="GAF"/>
    <property type="match status" value="1"/>
</dbReference>
<dbReference type="SMART" id="SM00421">
    <property type="entry name" value="HTH_LUXR"/>
    <property type="match status" value="1"/>
</dbReference>
<name>A0A8D4VP37_9GAMM</name>
<dbReference type="InterPro" id="IPR003018">
    <property type="entry name" value="GAF"/>
</dbReference>
<dbReference type="Pfam" id="PF00196">
    <property type="entry name" value="GerE"/>
    <property type="match status" value="1"/>
</dbReference>
<reference evidence="2" key="1">
    <citation type="submission" date="2019-06" db="EMBL/GenBank/DDBJ databases">
        <title>Complete genome sequence of Methylogaea oryzae strain JCM16910.</title>
        <authorList>
            <person name="Asakawa S."/>
        </authorList>
    </citation>
    <scope>NUCLEOTIDE SEQUENCE</scope>
    <source>
        <strain evidence="2">E10</strain>
    </source>
</reference>
<dbReference type="Gene3D" id="1.10.10.10">
    <property type="entry name" value="Winged helix-like DNA-binding domain superfamily/Winged helix DNA-binding domain"/>
    <property type="match status" value="1"/>
</dbReference>
<dbReference type="CDD" id="cd06170">
    <property type="entry name" value="LuxR_C_like"/>
    <property type="match status" value="1"/>
</dbReference>
<evidence type="ECO:0000259" key="1">
    <source>
        <dbReference type="PROSITE" id="PS50043"/>
    </source>
</evidence>
<dbReference type="InterPro" id="IPR016032">
    <property type="entry name" value="Sig_transdc_resp-reg_C-effctor"/>
</dbReference>
<protein>
    <recommendedName>
        <fullName evidence="1">HTH luxR-type domain-containing protein</fullName>
    </recommendedName>
</protein>
<dbReference type="InterPro" id="IPR000792">
    <property type="entry name" value="Tscrpt_reg_LuxR_C"/>
</dbReference>
<dbReference type="InterPro" id="IPR036388">
    <property type="entry name" value="WH-like_DNA-bd_sf"/>
</dbReference>
<dbReference type="Proteomes" id="UP000824988">
    <property type="component" value="Chromosome"/>
</dbReference>
<sequence length="374" mass="41170">MRPSHAVAALNHIARLGLPGHTVLPTVVDVLRDAVGFDTALFTWTDAQAEVVDSQIVLGPDFRHILHAYLTEYANTVEASYILSFRDVLLSDALCESSDRYGKRYQESPVYDDIGRQVDCYHYLRWPIREAGAPLGCLTLTRPRGTKAFSEKQRTFIRLTTDTLTHALACRNSGEACADQWEESGEEAFLICNEQGQVQHFTHHGRALLHLAAGIPANTARLLDAALAWAEPLLQQVTKPLASSREQNLPAVTVRNHSGIYLLRGFRLDAVQKGTPSLVSVQISRRIPSKLKWLGAPAMRLLPGRDQEVALALIAGKSAREIGESLGISHNSVAYHIRSIYNRLGTSRRDDLAAAMLGMPRCNALGRAAPLART</sequence>
<dbReference type="PROSITE" id="PS00622">
    <property type="entry name" value="HTH_LUXR_1"/>
    <property type="match status" value="1"/>
</dbReference>